<dbReference type="AlphaFoldDB" id="A0AA88E5T9"/>
<reference evidence="1" key="1">
    <citation type="submission" date="2023-07" db="EMBL/GenBank/DDBJ databases">
        <title>draft genome sequence of fig (Ficus carica).</title>
        <authorList>
            <person name="Takahashi T."/>
            <person name="Nishimura K."/>
        </authorList>
    </citation>
    <scope>NUCLEOTIDE SEQUENCE</scope>
</reference>
<organism evidence="1 2">
    <name type="scientific">Ficus carica</name>
    <name type="common">Common fig</name>
    <dbReference type="NCBI Taxonomy" id="3494"/>
    <lineage>
        <taxon>Eukaryota</taxon>
        <taxon>Viridiplantae</taxon>
        <taxon>Streptophyta</taxon>
        <taxon>Embryophyta</taxon>
        <taxon>Tracheophyta</taxon>
        <taxon>Spermatophyta</taxon>
        <taxon>Magnoliopsida</taxon>
        <taxon>eudicotyledons</taxon>
        <taxon>Gunneridae</taxon>
        <taxon>Pentapetalae</taxon>
        <taxon>rosids</taxon>
        <taxon>fabids</taxon>
        <taxon>Rosales</taxon>
        <taxon>Moraceae</taxon>
        <taxon>Ficeae</taxon>
        <taxon>Ficus</taxon>
    </lineage>
</organism>
<evidence type="ECO:0000313" key="2">
    <source>
        <dbReference type="Proteomes" id="UP001187192"/>
    </source>
</evidence>
<evidence type="ECO:0000313" key="1">
    <source>
        <dbReference type="EMBL" id="GMN67648.1"/>
    </source>
</evidence>
<name>A0AA88E5T9_FICCA</name>
<keyword evidence="2" id="KW-1185">Reference proteome</keyword>
<dbReference type="EMBL" id="BTGU01000482">
    <property type="protein sequence ID" value="GMN67648.1"/>
    <property type="molecule type" value="Genomic_DNA"/>
</dbReference>
<gene>
    <name evidence="1" type="ORF">TIFTF001_036713</name>
</gene>
<sequence length="89" mass="9864">MNSRGRGSCRPPNPCHLQSCHHNLFAQITTCATIASVSSSYSCPDYRGGVTTHAPLGMILSALDLVPARFCSWAHPKRPHTIRRWSLYL</sequence>
<dbReference type="Proteomes" id="UP001187192">
    <property type="component" value="Unassembled WGS sequence"/>
</dbReference>
<proteinExistence type="predicted"/>
<comment type="caution">
    <text evidence="1">The sequence shown here is derived from an EMBL/GenBank/DDBJ whole genome shotgun (WGS) entry which is preliminary data.</text>
</comment>
<accession>A0AA88E5T9</accession>
<protein>
    <submittedName>
        <fullName evidence="1">Uncharacterized protein</fullName>
    </submittedName>
</protein>